<dbReference type="OrthoDB" id="9823335at2"/>
<reference evidence="1 2" key="1">
    <citation type="submission" date="2019-07" db="EMBL/GenBank/DDBJ databases">
        <title>Whole genome shotgun sequence of Deinococcus cellulosilyticus NBRC 106333.</title>
        <authorList>
            <person name="Hosoyama A."/>
            <person name="Uohara A."/>
            <person name="Ohji S."/>
            <person name="Ichikawa N."/>
        </authorList>
    </citation>
    <scope>NUCLEOTIDE SEQUENCE [LARGE SCALE GENOMIC DNA]</scope>
    <source>
        <strain evidence="1 2">NBRC 106333</strain>
    </source>
</reference>
<evidence type="ECO:0000313" key="2">
    <source>
        <dbReference type="Proteomes" id="UP000321306"/>
    </source>
</evidence>
<sequence>MVHIYERKYPCPCSRSTITTTTTEDPMTGTTTTYHMDCILCDRAYEIMQLSARRIHKFQSPFSMYVRVVKKREAELYENLFQEFYQLQTQLLTRSKQQYLTSFMEAVLSGEGKRGIWLKLQSIAGEPTRTLRAFYRYTRKRIEEIVRSHFTLERLPSILNNLNIKDPEIQTIFGRMEQIQRQIHHLEEDMINNAYRLEAGVTVQ</sequence>
<organism evidence="1 2">
    <name type="scientific">Deinococcus cellulosilyticus (strain DSM 18568 / NBRC 106333 / KACC 11606 / 5516J-15)</name>
    <dbReference type="NCBI Taxonomy" id="1223518"/>
    <lineage>
        <taxon>Bacteria</taxon>
        <taxon>Thermotogati</taxon>
        <taxon>Deinococcota</taxon>
        <taxon>Deinococci</taxon>
        <taxon>Deinococcales</taxon>
        <taxon>Deinococcaceae</taxon>
        <taxon>Deinococcus</taxon>
    </lineage>
</organism>
<comment type="caution">
    <text evidence="1">The sequence shown here is derived from an EMBL/GenBank/DDBJ whole genome shotgun (WGS) entry which is preliminary data.</text>
</comment>
<protein>
    <submittedName>
        <fullName evidence="1">Uncharacterized protein</fullName>
    </submittedName>
</protein>
<dbReference type="AlphaFoldDB" id="A0A511MWL8"/>
<dbReference type="Proteomes" id="UP000321306">
    <property type="component" value="Unassembled WGS sequence"/>
</dbReference>
<proteinExistence type="predicted"/>
<keyword evidence="2" id="KW-1185">Reference proteome</keyword>
<gene>
    <name evidence="1" type="ORF">DC3_03030</name>
</gene>
<dbReference type="EMBL" id="BJXB01000001">
    <property type="protein sequence ID" value="GEM44668.1"/>
    <property type="molecule type" value="Genomic_DNA"/>
</dbReference>
<evidence type="ECO:0000313" key="1">
    <source>
        <dbReference type="EMBL" id="GEM44668.1"/>
    </source>
</evidence>
<name>A0A511MWL8_DEIC1</name>
<dbReference type="RefSeq" id="WP_146881808.1">
    <property type="nucleotide sequence ID" value="NZ_BJXB01000001.1"/>
</dbReference>
<accession>A0A511MWL8</accession>